<dbReference type="Pfam" id="PF11726">
    <property type="entry name" value="YagK_YfjJ_C"/>
    <property type="match status" value="1"/>
</dbReference>
<dbReference type="InterPro" id="IPR057271">
    <property type="entry name" value="YagK_YfjJ_C"/>
</dbReference>
<protein>
    <recommendedName>
        <fullName evidence="1">YagK/YfjJ C-terminal domain-containing protein</fullName>
    </recommendedName>
</protein>
<name>A0A1G6KRG4_9GAMM</name>
<evidence type="ECO:0000259" key="1">
    <source>
        <dbReference type="Pfam" id="PF11726"/>
    </source>
</evidence>
<dbReference type="OrthoDB" id="8592743at2"/>
<keyword evidence="3" id="KW-1185">Reference proteome</keyword>
<dbReference type="Proteomes" id="UP000243468">
    <property type="component" value="Unassembled WGS sequence"/>
</dbReference>
<feature type="domain" description="YagK/YfjJ C-terminal" evidence="1">
    <location>
        <begin position="135"/>
        <end position="319"/>
    </location>
</feature>
<sequence length="321" mass="38391">MNTFQHTLHEPRLLIEIESFTKRIMKHGLKRKDLSELVRLLDGFEEIYSCNYRYIDYVGLFDHIAEYQFQIYKQMQNGRYTYKSLLEVSDWLLEHYSWLFQVNKEKVLSDVRQYKSGVKRRLKTLQTTVEKLFFRYSRNLVVRVDLKYRESKQPMVDIEMFNQHVQKLCNRMANKNKCFKNLKFNAWCLEQAPLGSYHVHLFLIYDGSASTYDCKLARWVGRVWMDEITEGLGYYWNCHTNKHADEDLEDNDTMVANTDSVQKKESYKYLNGLGMIKREDPRGLERLKAVYSYLARMTVEKIDQRLRVRVKGMRAFGCSSC</sequence>
<reference evidence="3" key="1">
    <citation type="submission" date="2016-09" db="EMBL/GenBank/DDBJ databases">
        <authorList>
            <person name="Varghese N."/>
            <person name="Submissions S."/>
        </authorList>
    </citation>
    <scope>NUCLEOTIDE SEQUENCE [LARGE SCALE GENOMIC DNA]</scope>
    <source>
        <strain evidence="3">ANC 4667</strain>
    </source>
</reference>
<evidence type="ECO:0000313" key="3">
    <source>
        <dbReference type="Proteomes" id="UP000243468"/>
    </source>
</evidence>
<dbReference type="EMBL" id="FMYO01000005">
    <property type="protein sequence ID" value="SDC33507.1"/>
    <property type="molecule type" value="Genomic_DNA"/>
</dbReference>
<proteinExistence type="predicted"/>
<evidence type="ECO:0000313" key="2">
    <source>
        <dbReference type="EMBL" id="SDC33507.1"/>
    </source>
</evidence>
<dbReference type="AlphaFoldDB" id="A0A1G6KRG4"/>
<gene>
    <name evidence="2" type="ORF">SAMN05421732_105108</name>
</gene>
<dbReference type="STRING" id="1226327.SAMN05421732_105108"/>
<organism evidence="2 3">
    <name type="scientific">Acinetobacter kookii</name>
    <dbReference type="NCBI Taxonomy" id="1226327"/>
    <lineage>
        <taxon>Bacteria</taxon>
        <taxon>Pseudomonadati</taxon>
        <taxon>Pseudomonadota</taxon>
        <taxon>Gammaproteobacteria</taxon>
        <taxon>Moraxellales</taxon>
        <taxon>Moraxellaceae</taxon>
        <taxon>Acinetobacter</taxon>
    </lineage>
</organism>
<accession>A0A1G6KRG4</accession>
<dbReference type="RefSeq" id="WP_092819798.1">
    <property type="nucleotide sequence ID" value="NZ_BAABKJ010000015.1"/>
</dbReference>